<dbReference type="Proteomes" id="UP000186922">
    <property type="component" value="Unassembled WGS sequence"/>
</dbReference>
<evidence type="ECO:0000256" key="3">
    <source>
        <dbReference type="ARBA" id="ARBA00022741"/>
    </source>
</evidence>
<dbReference type="GO" id="GO:0007094">
    <property type="term" value="P:mitotic spindle assembly checkpoint signaling"/>
    <property type="evidence" value="ECO:0007669"/>
    <property type="project" value="InterPro"/>
</dbReference>
<dbReference type="InterPro" id="IPR008271">
    <property type="entry name" value="Ser/Thr_kinase_AS"/>
</dbReference>
<comment type="caution">
    <text evidence="12">The sequence shown here is derived from an EMBL/GenBank/DDBJ whole genome shotgun (WGS) entry which is preliminary data.</text>
</comment>
<evidence type="ECO:0000256" key="6">
    <source>
        <dbReference type="ARBA" id="ARBA00023328"/>
    </source>
</evidence>
<keyword evidence="3 7" id="KW-0547">Nucleotide-binding</keyword>
<dbReference type="PROSITE" id="PS51489">
    <property type="entry name" value="BUB1_N"/>
    <property type="match status" value="1"/>
</dbReference>
<dbReference type="InterPro" id="IPR011009">
    <property type="entry name" value="Kinase-like_dom_sf"/>
</dbReference>
<name>A0A1D1UU93_RAMVA</name>
<evidence type="ECO:0008006" key="14">
    <source>
        <dbReference type="Google" id="ProtNLM"/>
    </source>
</evidence>
<evidence type="ECO:0000259" key="10">
    <source>
        <dbReference type="PROSITE" id="PS50011"/>
    </source>
</evidence>
<feature type="region of interest" description="Disordered" evidence="9">
    <location>
        <begin position="370"/>
        <end position="404"/>
    </location>
</feature>
<dbReference type="Pfam" id="PF08311">
    <property type="entry name" value="Mad3_BUB1_I"/>
    <property type="match status" value="1"/>
</dbReference>
<feature type="region of interest" description="Disordered" evidence="9">
    <location>
        <begin position="891"/>
        <end position="1007"/>
    </location>
</feature>
<dbReference type="Pfam" id="PF00069">
    <property type="entry name" value="Pkinase"/>
    <property type="match status" value="1"/>
</dbReference>
<dbReference type="Gene3D" id="1.25.40.430">
    <property type="match status" value="1"/>
</dbReference>
<dbReference type="SMART" id="SM00777">
    <property type="entry name" value="Mad3_BUB1_I"/>
    <property type="match status" value="1"/>
</dbReference>
<feature type="domain" description="BUB1 N-terminal" evidence="11">
    <location>
        <begin position="47"/>
        <end position="208"/>
    </location>
</feature>
<evidence type="ECO:0000256" key="2">
    <source>
        <dbReference type="ARBA" id="ARBA00022454"/>
    </source>
</evidence>
<feature type="domain" description="Protein kinase" evidence="10">
    <location>
        <begin position="1340"/>
        <end position="1649"/>
    </location>
</feature>
<feature type="compositionally biased region" description="Polar residues" evidence="9">
    <location>
        <begin position="891"/>
        <end position="912"/>
    </location>
</feature>
<proteinExistence type="predicted"/>
<feature type="region of interest" description="Disordered" evidence="9">
    <location>
        <begin position="1096"/>
        <end position="1145"/>
    </location>
</feature>
<feature type="region of interest" description="Disordered" evidence="9">
    <location>
        <begin position="1199"/>
        <end position="1264"/>
    </location>
</feature>
<feature type="compositionally biased region" description="Polar residues" evidence="9">
    <location>
        <begin position="241"/>
        <end position="262"/>
    </location>
</feature>
<dbReference type="GO" id="GO:0000776">
    <property type="term" value="C:kinetochore"/>
    <property type="evidence" value="ECO:0007669"/>
    <property type="project" value="UniProtKB-KW"/>
</dbReference>
<protein>
    <recommendedName>
        <fullName evidence="14">Protein kinase domain-containing protein</fullName>
    </recommendedName>
</protein>
<dbReference type="PROSITE" id="PS50011">
    <property type="entry name" value="PROTEIN_KINASE_DOM"/>
    <property type="match status" value="1"/>
</dbReference>
<keyword evidence="8" id="KW-0175">Coiled coil</keyword>
<evidence type="ECO:0000256" key="9">
    <source>
        <dbReference type="SAM" id="MobiDB-lite"/>
    </source>
</evidence>
<dbReference type="SMART" id="SM00220">
    <property type="entry name" value="S_TKc"/>
    <property type="match status" value="1"/>
</dbReference>
<feature type="compositionally biased region" description="Basic and acidic residues" evidence="9">
    <location>
        <begin position="1103"/>
        <end position="1125"/>
    </location>
</feature>
<keyword evidence="6" id="KW-0137">Centromere</keyword>
<feature type="compositionally biased region" description="Polar residues" evidence="9">
    <location>
        <begin position="993"/>
        <end position="1007"/>
    </location>
</feature>
<dbReference type="EMBL" id="BDGG01000002">
    <property type="protein sequence ID" value="GAU93209.1"/>
    <property type="molecule type" value="Genomic_DNA"/>
</dbReference>
<dbReference type="InterPro" id="IPR013212">
    <property type="entry name" value="Mad3/Bub1_I"/>
</dbReference>
<evidence type="ECO:0000256" key="8">
    <source>
        <dbReference type="SAM" id="Coils"/>
    </source>
</evidence>
<reference evidence="12 13" key="1">
    <citation type="journal article" date="2016" name="Nat. Commun.">
        <title>Extremotolerant tardigrade genome and improved radiotolerance of human cultured cells by tardigrade-unique protein.</title>
        <authorList>
            <person name="Hashimoto T."/>
            <person name="Horikawa D.D."/>
            <person name="Saito Y."/>
            <person name="Kuwahara H."/>
            <person name="Kozuka-Hata H."/>
            <person name="Shin-I T."/>
            <person name="Minakuchi Y."/>
            <person name="Ohishi K."/>
            <person name="Motoyama A."/>
            <person name="Aizu T."/>
            <person name="Enomoto A."/>
            <person name="Kondo K."/>
            <person name="Tanaka S."/>
            <person name="Hara Y."/>
            <person name="Koshikawa S."/>
            <person name="Sagara H."/>
            <person name="Miura T."/>
            <person name="Yokobori S."/>
            <person name="Miyagawa K."/>
            <person name="Suzuki Y."/>
            <person name="Kubo T."/>
            <person name="Oyama M."/>
            <person name="Kohara Y."/>
            <person name="Fujiyama A."/>
            <person name="Arakawa K."/>
            <person name="Katayama T."/>
            <person name="Toyoda A."/>
            <person name="Kunieda T."/>
        </authorList>
    </citation>
    <scope>NUCLEOTIDE SEQUENCE [LARGE SCALE GENOMIC DNA]</scope>
    <source>
        <strain evidence="12 13">YOKOZUNA-1</strain>
    </source>
</reference>
<comment type="subcellular location">
    <subcellularLocation>
        <location evidence="1">Chromosome</location>
        <location evidence="1">Centromere</location>
        <location evidence="1">Kinetochore</location>
    </subcellularLocation>
</comment>
<feature type="binding site" evidence="7">
    <location>
        <position position="1370"/>
    </location>
    <ligand>
        <name>ATP</name>
        <dbReference type="ChEBI" id="CHEBI:30616"/>
    </ligand>
</feature>
<dbReference type="InterPro" id="IPR017441">
    <property type="entry name" value="Protein_kinase_ATP_BS"/>
</dbReference>
<dbReference type="InterPro" id="IPR015661">
    <property type="entry name" value="Bub1/Mad3"/>
</dbReference>
<evidence type="ECO:0000256" key="5">
    <source>
        <dbReference type="ARBA" id="ARBA00022840"/>
    </source>
</evidence>
<evidence type="ECO:0000256" key="4">
    <source>
        <dbReference type="ARBA" id="ARBA00022838"/>
    </source>
</evidence>
<dbReference type="PANTHER" id="PTHR14030">
    <property type="entry name" value="MITOTIC CHECKPOINT SERINE/THREONINE-PROTEIN KINASE BUB1"/>
    <property type="match status" value="1"/>
</dbReference>
<dbReference type="STRING" id="947166.A0A1D1UU93"/>
<feature type="compositionally biased region" description="Polar residues" evidence="9">
    <location>
        <begin position="377"/>
        <end position="386"/>
    </location>
</feature>
<feature type="region of interest" description="Disordered" evidence="9">
    <location>
        <begin position="239"/>
        <end position="281"/>
    </location>
</feature>
<keyword evidence="13" id="KW-1185">Reference proteome</keyword>
<evidence type="ECO:0000256" key="1">
    <source>
        <dbReference type="ARBA" id="ARBA00004629"/>
    </source>
</evidence>
<feature type="coiled-coil region" evidence="8">
    <location>
        <begin position="434"/>
        <end position="582"/>
    </location>
</feature>
<dbReference type="SUPFAM" id="SSF56112">
    <property type="entry name" value="Protein kinase-like (PK-like)"/>
    <property type="match status" value="1"/>
</dbReference>
<dbReference type="InterPro" id="IPR000719">
    <property type="entry name" value="Prot_kinase_dom"/>
</dbReference>
<feature type="compositionally biased region" description="Pro residues" evidence="9">
    <location>
        <begin position="266"/>
        <end position="279"/>
    </location>
</feature>
<dbReference type="Gene3D" id="1.10.510.10">
    <property type="entry name" value="Transferase(Phosphotransferase) domain 1"/>
    <property type="match status" value="1"/>
</dbReference>
<dbReference type="GO" id="GO:0005524">
    <property type="term" value="F:ATP binding"/>
    <property type="evidence" value="ECO:0007669"/>
    <property type="project" value="UniProtKB-UniRule"/>
</dbReference>
<dbReference type="GO" id="GO:0004672">
    <property type="term" value="F:protein kinase activity"/>
    <property type="evidence" value="ECO:0007669"/>
    <property type="project" value="InterPro"/>
</dbReference>
<evidence type="ECO:0000256" key="7">
    <source>
        <dbReference type="PROSITE-ProRule" id="PRU10141"/>
    </source>
</evidence>
<gene>
    <name evidence="12" type="primary">RvY_05182-1</name>
    <name evidence="12" type="synonym">RvY_05182.1</name>
    <name evidence="12" type="ORF">RvY_05182</name>
</gene>
<evidence type="ECO:0000313" key="12">
    <source>
        <dbReference type="EMBL" id="GAU93209.1"/>
    </source>
</evidence>
<dbReference type="PROSITE" id="PS00107">
    <property type="entry name" value="PROTEIN_KINASE_ATP"/>
    <property type="match status" value="1"/>
</dbReference>
<dbReference type="OrthoDB" id="248495at2759"/>
<feature type="compositionally biased region" description="Acidic residues" evidence="9">
    <location>
        <begin position="1206"/>
        <end position="1215"/>
    </location>
</feature>
<evidence type="ECO:0000313" key="13">
    <source>
        <dbReference type="Proteomes" id="UP000186922"/>
    </source>
</evidence>
<keyword evidence="5 7" id="KW-0067">ATP-binding</keyword>
<feature type="compositionally biased region" description="Basic and acidic residues" evidence="9">
    <location>
        <begin position="947"/>
        <end position="957"/>
    </location>
</feature>
<accession>A0A1D1UU93</accession>
<keyword evidence="4" id="KW-0995">Kinetochore</keyword>
<organism evidence="12 13">
    <name type="scientific">Ramazzottius varieornatus</name>
    <name type="common">Water bear</name>
    <name type="synonym">Tardigrade</name>
    <dbReference type="NCBI Taxonomy" id="947166"/>
    <lineage>
        <taxon>Eukaryota</taxon>
        <taxon>Metazoa</taxon>
        <taxon>Ecdysozoa</taxon>
        <taxon>Tardigrada</taxon>
        <taxon>Eutardigrada</taxon>
        <taxon>Parachela</taxon>
        <taxon>Hypsibioidea</taxon>
        <taxon>Ramazzottiidae</taxon>
        <taxon>Ramazzottius</taxon>
    </lineage>
</organism>
<sequence>MDENSDWDMTKENIRPIRQGRAAESASFAEIVDPKHSTDLKQKRAELEAAIESYQGDDPLANWITLIDWIESVYPKGGAQAGLTQVLKKCANKFFNEGKRSKRYFDDPRFLRVWIKLASHGDAIKTYQFMSSHELGHLRSEMYIEWARELESKNNIAEAEKVLERGLSFCASDAEHKAKLEHARRLIFDRNARNLFESNITEALATEEDRNMLGGLRPVGREKKTAPINRIGDSKILSKPVVSSRQTKVQTAQISIHSTENGPSPSADPAPARSPPPTELPFLLTEPDRENLVSAVKLAKSAANSVRKPQQAASSTHLGFQILADPEEPIPSDHLAEPKVIKRPLAYRKSDKESPAATSVAEVPVENLWDVEKYNDPSPSTRQPSSQEDDRKGTGQPAPPPSTTTMFAWHYQLFLSGADEYTFEENLAKRVRKKRQAEAAAREKQVEQNIEEKERLLDEKLREAEAERQAAVELRESLEREVKSAEEVRMKAESLWNDAEEKLSVAEEIRNNAETAQREAEALREEAEQARAEAQRLQQVASEERANSETMLQEAKDLRERVREERELCAKMRTEAEEMNRTVEDDLLLCESILQIASSCLTSLKADVEDEDVNLVVGLDNFLSRLQRKLGSVAAEEHKSTGIASVNMMLVVLEELRESLMVKYAQEPSSTEEFAKNENLLGSPLARDLGENFGNGAALSFRAPREETGNASCSWQSSQPVSILPESQRKATNSKIYAMWNQSVVGDVSREKSAAENWPLPDPEEPQYLEPVRQAIALKRKNVKSLQTSAAADPENANYSVNMETSVEEDQLIANPVKVEQPVFQIFRDKSVEDGSSVRTTIHPSIQKPSPVTQVPAFAIFQDLSSIRHEKSFVPKDPSVLCLSVSQDSFPSEIPTENTTEDQPSIPSTNNEFAEPISEISSYDTQPPESPSQAWRETGDNMPAHLNEPEGIRESRSPEISAVSRKSLSPEVPSTQNNTAPSLETNVPIPQLDATSPLSSQESNYTCAPTQPLSAPTFFTANCSNLEGRVKALSLSAMSGAMEYQKVNEFAEETSHEEEVDASEVFNKTTFHEPGTSYTTARAVDVRATERSVLEVQESTAEMDNKQKIEGTKDYMKEDVEMEEKQQDDDGEKETENGVQEDAVEDESMAYLERQGHFAMMQDEFNQTRKSFGFAEQTFQIGSETQFVSAVNQRYTSTPRAPVMAFDEEDDEEQIDNGQFRRRPQPRPSYVASHYKQELSPIVERSRENKTSSSSGSSGTATHLRFSKKSTINCSPLKEHDEAHPIDPYSLETVAGMKDRIFRMLDEDDNVQRITDEQRVKEKMEKIEPKVVIKLAGQKYKIGEALGDGNYAVVYSLHHRSNSSISWAMKVQKSHGWWDYYIHSTILRRVHELPEGELYLQYIIRAISFHQFEDGMTLTLLPLFEEGHLVTLINRFQKSPEKTLPELLAMKLSIDILRAVEGLHAVNIIHGDIKADNFLVQDSKGLISDKVQTIEDLLALPTLVLTDFGCGIDVSLFSPTVTFSTVKKGKTTSGYEILSSKPWTYQIDLLGILDVMHCLLFGDYMKLHEQAGIWRISKSFKRSWSGIWQRTFQRLLNIESCDDIPCLTELRKEFEHEARTHFKSSEVPKLLRNARVSLFMQRKSCFIQN</sequence>
<keyword evidence="2" id="KW-0158">Chromosome</keyword>
<feature type="compositionally biased region" description="Polar residues" evidence="9">
    <location>
        <begin position="919"/>
        <end position="935"/>
    </location>
</feature>
<evidence type="ECO:0000259" key="11">
    <source>
        <dbReference type="PROSITE" id="PS51489"/>
    </source>
</evidence>
<feature type="compositionally biased region" description="Polar residues" evidence="9">
    <location>
        <begin position="964"/>
        <end position="985"/>
    </location>
</feature>
<dbReference type="PROSITE" id="PS00108">
    <property type="entry name" value="PROTEIN_KINASE_ST"/>
    <property type="match status" value="1"/>
</dbReference>